<dbReference type="AlphaFoldDB" id="A0A238H269"/>
<accession>A0A238H269</accession>
<evidence type="ECO:0000313" key="2">
    <source>
        <dbReference type="Proteomes" id="UP000198460"/>
    </source>
</evidence>
<sequence>MPYVGVPYGCMKTDAISAYGNVVNVTLRDAALKCFRHP</sequence>
<dbReference type="Proteomes" id="UP000198460">
    <property type="component" value="Unassembled WGS sequence"/>
</dbReference>
<organism evidence="1 2">
    <name type="scientific">Burkholderia singularis</name>
    <dbReference type="NCBI Taxonomy" id="1503053"/>
    <lineage>
        <taxon>Bacteria</taxon>
        <taxon>Pseudomonadati</taxon>
        <taxon>Pseudomonadota</taxon>
        <taxon>Betaproteobacteria</taxon>
        <taxon>Burkholderiales</taxon>
        <taxon>Burkholderiaceae</taxon>
        <taxon>Burkholderia</taxon>
        <taxon>pseudomallei group</taxon>
    </lineage>
</organism>
<evidence type="ECO:0000313" key="1">
    <source>
        <dbReference type="EMBL" id="SMF99337.1"/>
    </source>
</evidence>
<gene>
    <name evidence="1" type="ORF">BSIN_0067</name>
</gene>
<dbReference type="EMBL" id="FXAN01000040">
    <property type="protein sequence ID" value="SMF99337.1"/>
    <property type="molecule type" value="Genomic_DNA"/>
</dbReference>
<protein>
    <submittedName>
        <fullName evidence="1">Uncharacterized protein</fullName>
    </submittedName>
</protein>
<proteinExistence type="predicted"/>
<name>A0A238H269_9BURK</name>
<reference evidence="1 2" key="1">
    <citation type="submission" date="2017-04" db="EMBL/GenBank/DDBJ databases">
        <authorList>
            <person name="Afonso C.L."/>
            <person name="Miller P.J."/>
            <person name="Scott M.A."/>
            <person name="Spackman E."/>
            <person name="Goraichik I."/>
            <person name="Dimitrov K.M."/>
            <person name="Suarez D.L."/>
            <person name="Swayne D.E."/>
        </authorList>
    </citation>
    <scope>NUCLEOTIDE SEQUENCE [LARGE SCALE GENOMIC DNA]</scope>
    <source>
        <strain evidence="1">LMG 28154</strain>
    </source>
</reference>